<dbReference type="InterPro" id="IPR023620">
    <property type="entry name" value="SmpB"/>
</dbReference>
<dbReference type="PANTHER" id="PTHR30308">
    <property type="entry name" value="TMRNA-BINDING COMPONENT OF TRANS-TRANSLATION TAGGING COMPLEX"/>
    <property type="match status" value="1"/>
</dbReference>
<dbReference type="Proteomes" id="UP000291106">
    <property type="component" value="Chromosome"/>
</dbReference>
<dbReference type="PROSITE" id="PS01317">
    <property type="entry name" value="SSRP"/>
    <property type="match status" value="1"/>
</dbReference>
<dbReference type="Pfam" id="PF01668">
    <property type="entry name" value="SmpB"/>
    <property type="match status" value="1"/>
</dbReference>
<comment type="function">
    <text evidence="3">Required for rescue of stalled ribosomes mediated by trans-translation. Binds to transfer-messenger RNA (tmRNA), required for stable association of tmRNA with ribosomes. tmRNA and SmpB together mimic tRNA shape, replacing the anticodon stem-loop with SmpB. tmRNA is encoded by the ssrA gene; the 2 termini fold to resemble tRNA(Ala) and it encodes a 'tag peptide', a short internal open reading frame. During trans-translation Ala-aminoacylated tmRNA acts like a tRNA, entering the A-site of stalled ribosomes, displacing the stalled mRNA. The ribosome then switches to translate the ORF on the tmRNA; the nascent peptide is terminated with the 'tag peptide' encoded by the tmRNA and targeted for degradation. The ribosome is freed to recommence translation, which seems to be the essential function of trans-translation.</text>
</comment>
<evidence type="ECO:0000313" key="5">
    <source>
        <dbReference type="EMBL" id="QBF81957.1"/>
    </source>
</evidence>
<evidence type="ECO:0000256" key="2">
    <source>
        <dbReference type="ARBA" id="ARBA00022884"/>
    </source>
</evidence>
<dbReference type="PANTHER" id="PTHR30308:SF2">
    <property type="entry name" value="SSRA-BINDING PROTEIN"/>
    <property type="match status" value="1"/>
</dbReference>
<sequence length="164" mass="18867">MAKKNSKKAKNPPATITRNKRATFEFKIEDKIEAGLELQGWEVKSLRMGKVTLADCYVYIKHGEAFMHGCTVQPLNTASTHVVCDPIRTKKLLLKRSEIDKLEGLIERQGYTLVPLSLYWRKGAWVKVEIGLGKGKKDHDKRQDTKEREWKVEQSRVMKKSRLG</sequence>
<dbReference type="InterPro" id="IPR000037">
    <property type="entry name" value="SsrA-bd_prot"/>
</dbReference>
<dbReference type="NCBIfam" id="NF003843">
    <property type="entry name" value="PRK05422.1"/>
    <property type="match status" value="1"/>
</dbReference>
<evidence type="ECO:0000256" key="1">
    <source>
        <dbReference type="ARBA" id="ARBA00022490"/>
    </source>
</evidence>
<feature type="region of interest" description="Disordered" evidence="4">
    <location>
        <begin position="135"/>
        <end position="164"/>
    </location>
</feature>
<comment type="similarity">
    <text evidence="3">Belongs to the SmpB family.</text>
</comment>
<reference evidence="5 6" key="1">
    <citation type="submission" date="2019-02" db="EMBL/GenBank/DDBJ databases">
        <title>Shewanella sp. D4-2 isolated from Dokdo Island.</title>
        <authorList>
            <person name="Baek K."/>
        </authorList>
    </citation>
    <scope>NUCLEOTIDE SEQUENCE [LARGE SCALE GENOMIC DNA]</scope>
    <source>
        <strain evidence="5 6">D4-2</strain>
    </source>
</reference>
<dbReference type="InterPro" id="IPR020081">
    <property type="entry name" value="SsrA-bd_prot_CS"/>
</dbReference>
<dbReference type="CDD" id="cd09294">
    <property type="entry name" value="SmpB"/>
    <property type="match status" value="1"/>
</dbReference>
<keyword evidence="2 3" id="KW-0694">RNA-binding</keyword>
<dbReference type="KEGG" id="smai:EXU30_04015"/>
<dbReference type="HAMAP" id="MF_00023">
    <property type="entry name" value="SmpB"/>
    <property type="match status" value="1"/>
</dbReference>
<dbReference type="AlphaFoldDB" id="A0A411PEF1"/>
<name>A0A411PEF1_9GAMM</name>
<gene>
    <name evidence="3 5" type="primary">smpB</name>
    <name evidence="5" type="ORF">EXU30_04015</name>
</gene>
<evidence type="ECO:0000313" key="6">
    <source>
        <dbReference type="Proteomes" id="UP000291106"/>
    </source>
</evidence>
<feature type="compositionally biased region" description="Basic and acidic residues" evidence="4">
    <location>
        <begin position="135"/>
        <end position="156"/>
    </location>
</feature>
<keyword evidence="6" id="KW-1185">Reference proteome</keyword>
<dbReference type="NCBIfam" id="TIGR00086">
    <property type="entry name" value="smpB"/>
    <property type="match status" value="1"/>
</dbReference>
<keyword evidence="1 3" id="KW-0963">Cytoplasm</keyword>
<accession>A0A411PEF1</accession>
<dbReference type="SUPFAM" id="SSF74982">
    <property type="entry name" value="Small protein B (SmpB)"/>
    <property type="match status" value="1"/>
</dbReference>
<organism evidence="5 6">
    <name type="scientific">Shewanella maritima</name>
    <dbReference type="NCBI Taxonomy" id="2520507"/>
    <lineage>
        <taxon>Bacteria</taxon>
        <taxon>Pseudomonadati</taxon>
        <taxon>Pseudomonadota</taxon>
        <taxon>Gammaproteobacteria</taxon>
        <taxon>Alteromonadales</taxon>
        <taxon>Shewanellaceae</taxon>
        <taxon>Shewanella</taxon>
    </lineage>
</organism>
<evidence type="ECO:0000256" key="3">
    <source>
        <dbReference type="HAMAP-Rule" id="MF_00023"/>
    </source>
</evidence>
<comment type="subcellular location">
    <subcellularLocation>
        <location evidence="3">Cytoplasm</location>
    </subcellularLocation>
    <text evidence="3">The tmRNA-SmpB complex associates with stalled 70S ribosomes.</text>
</comment>
<dbReference type="GO" id="GO:0003723">
    <property type="term" value="F:RNA binding"/>
    <property type="evidence" value="ECO:0007669"/>
    <property type="project" value="UniProtKB-UniRule"/>
</dbReference>
<dbReference type="GO" id="GO:0005829">
    <property type="term" value="C:cytosol"/>
    <property type="evidence" value="ECO:0007669"/>
    <property type="project" value="TreeGrafter"/>
</dbReference>
<proteinExistence type="inferred from homology"/>
<dbReference type="EMBL" id="CP036200">
    <property type="protein sequence ID" value="QBF81957.1"/>
    <property type="molecule type" value="Genomic_DNA"/>
</dbReference>
<dbReference type="OrthoDB" id="9805462at2"/>
<evidence type="ECO:0000256" key="4">
    <source>
        <dbReference type="SAM" id="MobiDB-lite"/>
    </source>
</evidence>
<dbReference type="GO" id="GO:0070929">
    <property type="term" value="P:trans-translation"/>
    <property type="evidence" value="ECO:0007669"/>
    <property type="project" value="UniProtKB-UniRule"/>
</dbReference>
<dbReference type="Gene3D" id="2.40.280.10">
    <property type="match status" value="1"/>
</dbReference>
<dbReference type="GO" id="GO:0070930">
    <property type="term" value="P:trans-translation-dependent protein tagging"/>
    <property type="evidence" value="ECO:0007669"/>
    <property type="project" value="TreeGrafter"/>
</dbReference>
<protein>
    <recommendedName>
        <fullName evidence="3">SsrA-binding protein</fullName>
    </recommendedName>
    <alternativeName>
        <fullName evidence="3">Small protein B</fullName>
    </alternativeName>
</protein>
<dbReference type="RefSeq" id="WP_130597931.1">
    <property type="nucleotide sequence ID" value="NZ_CP036200.1"/>
</dbReference>